<keyword evidence="1" id="KW-0732">Signal</keyword>
<name>A0AAE0ZCS5_9GAST</name>
<evidence type="ECO:0000256" key="1">
    <source>
        <dbReference type="SAM" id="SignalP"/>
    </source>
</evidence>
<comment type="caution">
    <text evidence="2">The sequence shown here is derived from an EMBL/GenBank/DDBJ whole genome shotgun (WGS) entry which is preliminary data.</text>
</comment>
<protein>
    <submittedName>
        <fullName evidence="2">Uncharacterized protein</fullName>
    </submittedName>
</protein>
<dbReference type="Proteomes" id="UP001283361">
    <property type="component" value="Unassembled WGS sequence"/>
</dbReference>
<accession>A0AAE0ZCS5</accession>
<evidence type="ECO:0000313" key="3">
    <source>
        <dbReference type="Proteomes" id="UP001283361"/>
    </source>
</evidence>
<evidence type="ECO:0000313" key="2">
    <source>
        <dbReference type="EMBL" id="KAK3766908.1"/>
    </source>
</evidence>
<keyword evidence="3" id="KW-1185">Reference proteome</keyword>
<dbReference type="EMBL" id="JAWDGP010004190">
    <property type="protein sequence ID" value="KAK3766908.1"/>
    <property type="molecule type" value="Genomic_DNA"/>
</dbReference>
<dbReference type="AlphaFoldDB" id="A0AAE0ZCS5"/>
<gene>
    <name evidence="2" type="ORF">RRG08_040431</name>
</gene>
<reference evidence="2" key="1">
    <citation type="journal article" date="2023" name="G3 (Bethesda)">
        <title>A reference genome for the long-term kleptoplast-retaining sea slug Elysia crispata morphotype clarki.</title>
        <authorList>
            <person name="Eastman K.E."/>
            <person name="Pendleton A.L."/>
            <person name="Shaikh M.A."/>
            <person name="Suttiyut T."/>
            <person name="Ogas R."/>
            <person name="Tomko P."/>
            <person name="Gavelis G."/>
            <person name="Widhalm J.R."/>
            <person name="Wisecaver J.H."/>
        </authorList>
    </citation>
    <scope>NUCLEOTIDE SEQUENCE</scope>
    <source>
        <strain evidence="2">ECLA1</strain>
    </source>
</reference>
<proteinExistence type="predicted"/>
<sequence length="69" mass="7489">MNKFVILLVVLSLTLAVGLGHDDEYKDVEERNVLTNTFGRLFNGTKAIFGTAKNFILGDGHPAVGVGRK</sequence>
<organism evidence="2 3">
    <name type="scientific">Elysia crispata</name>
    <name type="common">lettuce slug</name>
    <dbReference type="NCBI Taxonomy" id="231223"/>
    <lineage>
        <taxon>Eukaryota</taxon>
        <taxon>Metazoa</taxon>
        <taxon>Spiralia</taxon>
        <taxon>Lophotrochozoa</taxon>
        <taxon>Mollusca</taxon>
        <taxon>Gastropoda</taxon>
        <taxon>Heterobranchia</taxon>
        <taxon>Euthyneura</taxon>
        <taxon>Panpulmonata</taxon>
        <taxon>Sacoglossa</taxon>
        <taxon>Placobranchoidea</taxon>
        <taxon>Plakobranchidae</taxon>
        <taxon>Elysia</taxon>
    </lineage>
</organism>
<feature type="signal peptide" evidence="1">
    <location>
        <begin position="1"/>
        <end position="20"/>
    </location>
</feature>
<feature type="chain" id="PRO_5042244994" evidence="1">
    <location>
        <begin position="21"/>
        <end position="69"/>
    </location>
</feature>